<dbReference type="PROSITE" id="PS51755">
    <property type="entry name" value="OMPR_PHOB"/>
    <property type="match status" value="1"/>
</dbReference>
<evidence type="ECO:0000256" key="3">
    <source>
        <dbReference type="PROSITE-ProRule" id="PRU01091"/>
    </source>
</evidence>
<dbReference type="AlphaFoldDB" id="A0AAE9Z1J6"/>
<dbReference type="InterPro" id="IPR011659">
    <property type="entry name" value="WD40"/>
</dbReference>
<evidence type="ECO:0000313" key="7">
    <source>
        <dbReference type="Proteomes" id="UP000032352"/>
    </source>
</evidence>
<evidence type="ECO:0000256" key="4">
    <source>
        <dbReference type="SAM" id="Phobius"/>
    </source>
</evidence>
<dbReference type="GO" id="GO:0006355">
    <property type="term" value="P:regulation of DNA-templated transcription"/>
    <property type="evidence" value="ECO:0007669"/>
    <property type="project" value="InterPro"/>
</dbReference>
<dbReference type="Proteomes" id="UP000032352">
    <property type="component" value="Chromosome"/>
</dbReference>
<evidence type="ECO:0000256" key="2">
    <source>
        <dbReference type="ARBA" id="ARBA00023125"/>
    </source>
</evidence>
<organism evidence="6 7">
    <name type="scientific">Thalassomonas viridans</name>
    <dbReference type="NCBI Taxonomy" id="137584"/>
    <lineage>
        <taxon>Bacteria</taxon>
        <taxon>Pseudomonadati</taxon>
        <taxon>Pseudomonadota</taxon>
        <taxon>Gammaproteobacteria</taxon>
        <taxon>Alteromonadales</taxon>
        <taxon>Colwelliaceae</taxon>
        <taxon>Thalassomonas</taxon>
    </lineage>
</organism>
<dbReference type="Pfam" id="PF00486">
    <property type="entry name" value="Trans_reg_C"/>
    <property type="match status" value="1"/>
</dbReference>
<dbReference type="InterPro" id="IPR036388">
    <property type="entry name" value="WH-like_DNA-bd_sf"/>
</dbReference>
<reference evidence="6 7" key="2">
    <citation type="journal article" date="2022" name="Mar. Drugs">
        <title>Bioassay-Guided Fractionation Leads to the Detection of Cholic Acid Generated by the Rare Thalassomonas sp.</title>
        <authorList>
            <person name="Pheiffer F."/>
            <person name="Schneider Y.K."/>
            <person name="Hansen E.H."/>
            <person name="Andersen J.H."/>
            <person name="Isaksson J."/>
            <person name="Busche T."/>
            <person name="R C."/>
            <person name="Kalinowski J."/>
            <person name="Zyl L.V."/>
            <person name="Trindade M."/>
        </authorList>
    </citation>
    <scope>NUCLEOTIDE SEQUENCE [LARGE SCALE GENOMIC DNA]</scope>
    <source>
        <strain evidence="6 7">XOM25</strain>
    </source>
</reference>
<comment type="similarity">
    <text evidence="1">Belongs to the TolB family.</text>
</comment>
<dbReference type="EMBL" id="CP059733">
    <property type="protein sequence ID" value="WDE04878.1"/>
    <property type="molecule type" value="Genomic_DNA"/>
</dbReference>
<keyword evidence="4" id="KW-0812">Transmembrane</keyword>
<dbReference type="GO" id="GO:0003677">
    <property type="term" value="F:DNA binding"/>
    <property type="evidence" value="ECO:0007669"/>
    <property type="project" value="UniProtKB-UniRule"/>
</dbReference>
<evidence type="ECO:0000256" key="1">
    <source>
        <dbReference type="ARBA" id="ARBA00009820"/>
    </source>
</evidence>
<dbReference type="InterPro" id="IPR011042">
    <property type="entry name" value="6-blade_b-propeller_TolB-like"/>
</dbReference>
<keyword evidence="7" id="KW-1185">Reference proteome</keyword>
<feature type="domain" description="OmpR/PhoB-type" evidence="5">
    <location>
        <begin position="9"/>
        <end position="108"/>
    </location>
</feature>
<dbReference type="GO" id="GO:0000160">
    <property type="term" value="P:phosphorelay signal transduction system"/>
    <property type="evidence" value="ECO:0007669"/>
    <property type="project" value="InterPro"/>
</dbReference>
<reference evidence="6 7" key="1">
    <citation type="journal article" date="2015" name="Genome Announc.">
        <title>Draft Genome Sequences of Marine Isolates of Thalassomonas viridans and Thalassomonas actiniarum.</title>
        <authorList>
            <person name="Olonade I."/>
            <person name="van Zyl L.J."/>
            <person name="Trindade M."/>
        </authorList>
    </citation>
    <scope>NUCLEOTIDE SEQUENCE [LARGE SCALE GENOMIC DNA]</scope>
    <source>
        <strain evidence="6 7">XOM25</strain>
    </source>
</reference>
<dbReference type="KEGG" id="tvd:SG34_026815"/>
<dbReference type="PANTHER" id="PTHR36842:SF1">
    <property type="entry name" value="PROTEIN TOLB"/>
    <property type="match status" value="1"/>
</dbReference>
<keyword evidence="4" id="KW-0472">Membrane</keyword>
<keyword evidence="2 3" id="KW-0238">DNA-binding</keyword>
<dbReference type="Gene3D" id="1.10.10.10">
    <property type="entry name" value="Winged helix-like DNA-binding domain superfamily/Winged helix DNA-binding domain"/>
    <property type="match status" value="1"/>
</dbReference>
<dbReference type="InterPro" id="IPR001867">
    <property type="entry name" value="OmpR/PhoB-type_DNA-bd"/>
</dbReference>
<dbReference type="Pfam" id="PF07676">
    <property type="entry name" value="PD40"/>
    <property type="match status" value="4"/>
</dbReference>
<name>A0AAE9Z1J6_9GAMM</name>
<dbReference type="PANTHER" id="PTHR36842">
    <property type="entry name" value="PROTEIN TOLB HOMOLOG"/>
    <property type="match status" value="1"/>
</dbReference>
<evidence type="ECO:0000259" key="5">
    <source>
        <dbReference type="PROSITE" id="PS51755"/>
    </source>
</evidence>
<dbReference type="SUPFAM" id="SSF46894">
    <property type="entry name" value="C-terminal effector domain of the bipartite response regulators"/>
    <property type="match status" value="1"/>
</dbReference>
<dbReference type="InterPro" id="IPR016032">
    <property type="entry name" value="Sig_transdc_resp-reg_C-effctor"/>
</dbReference>
<dbReference type="CDD" id="cd00383">
    <property type="entry name" value="trans_reg_C"/>
    <property type="match status" value="1"/>
</dbReference>
<feature type="transmembrane region" description="Helical" evidence="4">
    <location>
        <begin position="153"/>
        <end position="172"/>
    </location>
</feature>
<accession>A0AAE9Z1J6</accession>
<sequence length="747" mass="82482">MENNTAAIAANFTVGDFTVHGSRNLIVSRGGEETAITPKMLAVLTELATHQGKTLSKEHLLMAVWGTLHTSDMVLSRAISDLRKVFGDSARRQAYIETVTKKGYRLKQEVNWRQEREQDVQAREPEKAGEYNPAVQQPFAAEPDRQGLSNKKLLLAIGLLVFVLLLAGIWRFTEQGKVADTRTEGQAAPTGPTLTYLTRDKNYERYLRYSPDGKMLAYTVSAVGQKGSQIRLHSLADDNITFLAGAPTAKAQTSLSYEAAPAFSPDGREIAYKHFTDSGCLIRAHNLLDGSKRGLAPCPHAKTQALDWSPEGRYLVTTVFNDIKKIEGLALVHAQTGDTRILSLPEHPASGYLWPRFSPDGNSIAVVNYQPNSHLWTLALVDVNSGAYSEVLATGEEVSQVLWDESGSALYYLLVNSSDDGIWKINLETKATEFIAGIQSSSLDFDEVTGQFACIARERQMNIWQSSLDAQGNRVAKPLFKNLPQSYYPSLSADNSKLAFVSTASDIDSLWLRSLDDNVNHLVFQAGAKEKLLEPAWSPDGRQLLISVLSQDASRMIVFDLELGNAVDFASENNVKMGQWSRDGARMYWYEEIDGVWQVMSEDLASGQRQSILSYPLSRFAVADKNNLHYQKIGTVKVHTRALDGSRTPADSMLLSLTGGYEWDAHGDVIYYMSPGFGPGEAGASETDKRQMLFKIDMASGESQALYAIDPLITLDSGRHLSVSSDGAMAFYTRMEKYHTEVALIGR</sequence>
<keyword evidence="4" id="KW-1133">Transmembrane helix</keyword>
<dbReference type="Gene3D" id="2.120.10.30">
    <property type="entry name" value="TolB, C-terminal domain"/>
    <property type="match status" value="2"/>
</dbReference>
<dbReference type="RefSeq" id="WP_044841247.1">
    <property type="nucleotide sequence ID" value="NZ_CP059733.1"/>
</dbReference>
<evidence type="ECO:0000313" key="6">
    <source>
        <dbReference type="EMBL" id="WDE04878.1"/>
    </source>
</evidence>
<feature type="DNA-binding region" description="OmpR/PhoB-type" evidence="3">
    <location>
        <begin position="9"/>
        <end position="108"/>
    </location>
</feature>
<dbReference type="SUPFAM" id="SSF82171">
    <property type="entry name" value="DPP6 N-terminal domain-like"/>
    <property type="match status" value="2"/>
</dbReference>
<gene>
    <name evidence="6" type="ORF">SG34_026815</name>
</gene>
<proteinExistence type="inferred from homology"/>
<dbReference type="SMART" id="SM00862">
    <property type="entry name" value="Trans_reg_C"/>
    <property type="match status" value="1"/>
</dbReference>
<protein>
    <submittedName>
        <fullName evidence="6">PD40 domain-containing protein</fullName>
    </submittedName>
</protein>